<reference evidence="5" key="1">
    <citation type="submission" date="2013-08" db="EMBL/GenBank/DDBJ databases">
        <authorList>
            <person name="Mendez C."/>
            <person name="Richter M."/>
            <person name="Ferrer M."/>
            <person name="Sanchez J."/>
        </authorList>
    </citation>
    <scope>NUCLEOTIDE SEQUENCE</scope>
</reference>
<evidence type="ECO:0000256" key="1">
    <source>
        <dbReference type="ARBA" id="ARBA00010923"/>
    </source>
</evidence>
<feature type="non-terminal residue" evidence="5">
    <location>
        <position position="211"/>
    </location>
</feature>
<dbReference type="EMBL" id="AUZX01013360">
    <property type="protein sequence ID" value="EQD35763.1"/>
    <property type="molecule type" value="Genomic_DNA"/>
</dbReference>
<evidence type="ECO:0000259" key="4">
    <source>
        <dbReference type="Pfam" id="PF01420"/>
    </source>
</evidence>
<keyword evidence="3" id="KW-0238">DNA-binding</keyword>
<dbReference type="PANTHER" id="PTHR30408:SF12">
    <property type="entry name" value="TYPE I RESTRICTION ENZYME MJAVIII SPECIFICITY SUBUNIT"/>
    <property type="match status" value="1"/>
</dbReference>
<dbReference type="GO" id="GO:0009307">
    <property type="term" value="P:DNA restriction-modification system"/>
    <property type="evidence" value="ECO:0007669"/>
    <property type="project" value="UniProtKB-KW"/>
</dbReference>
<dbReference type="PANTHER" id="PTHR30408">
    <property type="entry name" value="TYPE-1 RESTRICTION ENZYME ECOKI SPECIFICITY PROTEIN"/>
    <property type="match status" value="1"/>
</dbReference>
<evidence type="ECO:0000256" key="3">
    <source>
        <dbReference type="ARBA" id="ARBA00023125"/>
    </source>
</evidence>
<accession>T0YRI9</accession>
<evidence type="ECO:0000256" key="2">
    <source>
        <dbReference type="ARBA" id="ARBA00022747"/>
    </source>
</evidence>
<dbReference type="InterPro" id="IPR044946">
    <property type="entry name" value="Restrct_endonuc_typeI_TRD_sf"/>
</dbReference>
<dbReference type="SUPFAM" id="SSF116734">
    <property type="entry name" value="DNA methylase specificity domain"/>
    <property type="match status" value="2"/>
</dbReference>
<dbReference type="GO" id="GO:0003677">
    <property type="term" value="F:DNA binding"/>
    <property type="evidence" value="ECO:0007669"/>
    <property type="project" value="UniProtKB-KW"/>
</dbReference>
<comment type="caution">
    <text evidence="5">The sequence shown here is derived from an EMBL/GenBank/DDBJ whole genome shotgun (WGS) entry which is preliminary data.</text>
</comment>
<dbReference type="Gene3D" id="3.90.220.20">
    <property type="entry name" value="DNA methylase specificity domains"/>
    <property type="match status" value="2"/>
</dbReference>
<organism evidence="5">
    <name type="scientific">mine drainage metagenome</name>
    <dbReference type="NCBI Taxonomy" id="410659"/>
    <lineage>
        <taxon>unclassified sequences</taxon>
        <taxon>metagenomes</taxon>
        <taxon>ecological metagenomes</taxon>
    </lineage>
</organism>
<feature type="domain" description="Type I restriction modification DNA specificity" evidence="4">
    <location>
        <begin position="14"/>
        <end position="66"/>
    </location>
</feature>
<dbReference type="InterPro" id="IPR052021">
    <property type="entry name" value="Type-I_RS_S_subunit"/>
</dbReference>
<sequence length="211" mass="23365">MSYVLKSLDWFEYVDGIASGKSAQPNMNAHDMSGFLFDLPPLGEQRGIAATLGALDDKIESNRRFIALIPELVRNRIDKIITEESQKIPVNEMAQFVNGGAYTKGASGTGRMVIRIAELNSGPGGSTVYNDINVPNDKLASAGDLLMSWSGSLGLYRWYRDEAIINQHIFKVIPEQYPAWLVFDRLQSVMSIFKGIAQDKATTMGHIQRGH</sequence>
<gene>
    <name evidence="5" type="ORF">B1A_18129</name>
</gene>
<protein>
    <submittedName>
        <fullName evidence="5">Type I restriction-modification system, S subunit</fullName>
    </submittedName>
</protein>
<dbReference type="Pfam" id="PF01420">
    <property type="entry name" value="Methylase_S"/>
    <property type="match status" value="1"/>
</dbReference>
<comment type="similarity">
    <text evidence="1">Belongs to the type-I restriction system S methylase family.</text>
</comment>
<reference evidence="5" key="2">
    <citation type="journal article" date="2014" name="ISME J.">
        <title>Microbial stratification in low pH oxic and suboxic macroscopic growths along an acid mine drainage.</title>
        <authorList>
            <person name="Mendez-Garcia C."/>
            <person name="Mesa V."/>
            <person name="Sprenger R.R."/>
            <person name="Richter M."/>
            <person name="Diez M.S."/>
            <person name="Solano J."/>
            <person name="Bargiela R."/>
            <person name="Golyshina O.V."/>
            <person name="Manteca A."/>
            <person name="Ramos J.L."/>
            <person name="Gallego J.R."/>
            <person name="Llorente I."/>
            <person name="Martins Dos Santos V.A."/>
            <person name="Jensen O.N."/>
            <person name="Pelaez A.I."/>
            <person name="Sanchez J."/>
            <person name="Ferrer M."/>
        </authorList>
    </citation>
    <scope>NUCLEOTIDE SEQUENCE</scope>
</reference>
<dbReference type="Gene3D" id="1.10.287.1120">
    <property type="entry name" value="Bipartite methylase S protein"/>
    <property type="match status" value="1"/>
</dbReference>
<proteinExistence type="inferred from homology"/>
<dbReference type="AlphaFoldDB" id="T0YRI9"/>
<name>T0YRI9_9ZZZZ</name>
<dbReference type="InterPro" id="IPR000055">
    <property type="entry name" value="Restrct_endonuc_typeI_TRD"/>
</dbReference>
<keyword evidence="2" id="KW-0680">Restriction system</keyword>
<evidence type="ECO:0000313" key="5">
    <source>
        <dbReference type="EMBL" id="EQD35763.1"/>
    </source>
</evidence>